<evidence type="ECO:0000256" key="8">
    <source>
        <dbReference type="ARBA" id="ARBA00051897"/>
    </source>
</evidence>
<sequence>MATNLQNGSTVTATTTAGIQPLLRDDQEYTEVKEGLAIIRVALSKPDPSRKDNKSPEEQQQVFYNPIQQFNRDLTVLAIKAYADDFLAKPRSANAKHIAKRKRDKSDIDGPKSKKQQGQPNSATESSTTDMTDFAQVDAPRPDMDGVFRANIKESTGKIDESNEEANTVVNAALLETAKEPEPKSENTVRPNAPHAPSFTVLDALSATGLRALRYARELPFVTSVTANDLSPSAVEAIRRNAQHNGVESKIVSNLGDARSHMYSISGEEAARDHEREKHPKKTKSESKRYNVIDLDPYGTAAPFLDAAVNAVRDDGGLLCVTCTDSAVWASNGYPEKAFSLYGGVPVKGFHSHEVGLRLILHAIATSAARYGLAIEPLLSLSIDYYVRIFVKVKRSPAQVKFLAGKTMIVYNCDHGCGAWEIQFLARNKKATNRSGAGTFYKHGCALGPTAGMDCQHCGSKMHLAGPMYAGPLHSAEFIKKILDDLPNASDDIYGTKPRIEGMLQTALEESLPLPDDLVPQSKEDEFAMLEPYPFYFHPTNLAGAMRCVCPDEDSFRGALRHLGYDVTRSHCKGGSMRTNAPWSAVWHVMREWTRQKWPVKTENIKENSTAYRLLRLGGTENKDDEIDKREVVFDQRLGRDQSKPGLIRYQTNPTENWGPQSRAKRH</sequence>
<dbReference type="PANTHER" id="PTHR10631:SF3">
    <property type="entry name" value="TRNA (GUANINE(26)-N(2))-DIMETHYLTRANSFERASE"/>
    <property type="match status" value="1"/>
</dbReference>
<reference evidence="11 12" key="1">
    <citation type="submission" date="2023-10" db="EMBL/GenBank/DDBJ databases">
        <title>Draft genome sequence of Xylaria bambusicola isolate GMP-LS, the root and basal stem rot pathogen of sugarcane in Indonesia.</title>
        <authorList>
            <person name="Selvaraj P."/>
            <person name="Muralishankar V."/>
            <person name="Muruganantham S."/>
            <person name="Sp S."/>
            <person name="Haryani S."/>
            <person name="Lau K.J.X."/>
            <person name="Naqvi N.I."/>
        </authorList>
    </citation>
    <scope>NUCLEOTIDE SEQUENCE [LARGE SCALE GENOMIC DNA]</scope>
    <source>
        <strain evidence="11">GMP-LS</strain>
    </source>
</reference>
<accession>A0AAN7U9U5</accession>
<feature type="region of interest" description="Disordered" evidence="10">
    <location>
        <begin position="42"/>
        <end position="61"/>
    </location>
</feature>
<gene>
    <name evidence="11" type="ORF">RRF57_004200</name>
</gene>
<dbReference type="FunFam" id="3.30.56.70:FF:000001">
    <property type="entry name" value="tRNA (guanine(26)-N(2))-dimethyltransferase"/>
    <property type="match status" value="1"/>
</dbReference>
<dbReference type="GO" id="GO:0005634">
    <property type="term" value="C:nucleus"/>
    <property type="evidence" value="ECO:0007669"/>
    <property type="project" value="TreeGrafter"/>
</dbReference>
<dbReference type="Gene3D" id="3.30.56.70">
    <property type="entry name" value="N2,N2-dimethylguanosine tRNA methyltransferase, C-terminal domain"/>
    <property type="match status" value="1"/>
</dbReference>
<keyword evidence="5 9" id="KW-0819">tRNA processing</keyword>
<dbReference type="GO" id="GO:0002940">
    <property type="term" value="P:tRNA N2-guanine methylation"/>
    <property type="evidence" value="ECO:0007669"/>
    <property type="project" value="TreeGrafter"/>
</dbReference>
<evidence type="ECO:0000256" key="10">
    <source>
        <dbReference type="SAM" id="MobiDB-lite"/>
    </source>
</evidence>
<feature type="compositionally biased region" description="Basic and acidic residues" evidence="10">
    <location>
        <begin position="269"/>
        <end position="286"/>
    </location>
</feature>
<dbReference type="InterPro" id="IPR002905">
    <property type="entry name" value="Trm1"/>
</dbReference>
<feature type="region of interest" description="Disordered" evidence="10">
    <location>
        <begin position="636"/>
        <end position="667"/>
    </location>
</feature>
<dbReference type="Pfam" id="PF02005">
    <property type="entry name" value="TRM"/>
    <property type="match status" value="1"/>
</dbReference>
<name>A0AAN7U9U5_9PEZI</name>
<keyword evidence="3 9" id="KW-0808">Transferase</keyword>
<proteinExistence type="inferred from homology"/>
<keyword evidence="2 9" id="KW-0489">Methyltransferase</keyword>
<organism evidence="11 12">
    <name type="scientific">Xylaria bambusicola</name>
    <dbReference type="NCBI Taxonomy" id="326684"/>
    <lineage>
        <taxon>Eukaryota</taxon>
        <taxon>Fungi</taxon>
        <taxon>Dikarya</taxon>
        <taxon>Ascomycota</taxon>
        <taxon>Pezizomycotina</taxon>
        <taxon>Sordariomycetes</taxon>
        <taxon>Xylariomycetidae</taxon>
        <taxon>Xylariales</taxon>
        <taxon>Xylariaceae</taxon>
        <taxon>Xylaria</taxon>
    </lineage>
</organism>
<dbReference type="PANTHER" id="PTHR10631">
    <property type="entry name" value="N 2 ,N 2 -DIMETHYLGUANOSINE TRNA METHYLTRANSFERASE"/>
    <property type="match status" value="1"/>
</dbReference>
<evidence type="ECO:0000313" key="11">
    <source>
        <dbReference type="EMBL" id="KAK5628485.1"/>
    </source>
</evidence>
<dbReference type="SUPFAM" id="SSF53335">
    <property type="entry name" value="S-adenosyl-L-methionine-dependent methyltransferases"/>
    <property type="match status" value="1"/>
</dbReference>
<keyword evidence="12" id="KW-1185">Reference proteome</keyword>
<feature type="compositionally biased region" description="Polar residues" evidence="10">
    <location>
        <begin position="116"/>
        <end position="131"/>
    </location>
</feature>
<dbReference type="Proteomes" id="UP001305414">
    <property type="component" value="Unassembled WGS sequence"/>
</dbReference>
<dbReference type="NCBIfam" id="TIGR00308">
    <property type="entry name" value="TRM1"/>
    <property type="match status" value="1"/>
</dbReference>
<dbReference type="InterPro" id="IPR042296">
    <property type="entry name" value="tRNA_met_Trm1_C"/>
</dbReference>
<feature type="compositionally biased region" description="Polar residues" evidence="10">
    <location>
        <begin position="650"/>
        <end position="660"/>
    </location>
</feature>
<protein>
    <recommendedName>
        <fullName evidence="7 9">tRNA (guanine(26)-N(2))-dimethyltransferase</fullName>
        <ecNumber evidence="7 9">2.1.1.216</ecNumber>
    </recommendedName>
</protein>
<dbReference type="GO" id="GO:0160104">
    <property type="term" value="F:tRNA (guanine(26)-N2)-dimethyltransferase activity"/>
    <property type="evidence" value="ECO:0007669"/>
    <property type="project" value="UniProtKB-UniRule"/>
</dbReference>
<evidence type="ECO:0000256" key="5">
    <source>
        <dbReference type="ARBA" id="ARBA00022694"/>
    </source>
</evidence>
<dbReference type="AlphaFoldDB" id="A0AAN7U9U5"/>
<evidence type="ECO:0000313" key="12">
    <source>
        <dbReference type="Proteomes" id="UP001305414"/>
    </source>
</evidence>
<comment type="caution">
    <text evidence="11">The sequence shown here is derived from an EMBL/GenBank/DDBJ whole genome shotgun (WGS) entry which is preliminary data.</text>
</comment>
<dbReference type="Gene3D" id="3.40.50.150">
    <property type="entry name" value="Vaccinia Virus protein VP39"/>
    <property type="match status" value="1"/>
</dbReference>
<evidence type="ECO:0000256" key="1">
    <source>
        <dbReference type="ARBA" id="ARBA00022555"/>
    </source>
</evidence>
<dbReference type="GO" id="GO:0000049">
    <property type="term" value="F:tRNA binding"/>
    <property type="evidence" value="ECO:0007669"/>
    <property type="project" value="UniProtKB-UniRule"/>
</dbReference>
<feature type="region of interest" description="Disordered" evidence="10">
    <location>
        <begin position="94"/>
        <end position="131"/>
    </location>
</feature>
<dbReference type="EMBL" id="JAWHQM010000008">
    <property type="protein sequence ID" value="KAK5628485.1"/>
    <property type="molecule type" value="Genomic_DNA"/>
</dbReference>
<dbReference type="EC" id="2.1.1.216" evidence="7 9"/>
<evidence type="ECO:0000256" key="3">
    <source>
        <dbReference type="ARBA" id="ARBA00022679"/>
    </source>
</evidence>
<evidence type="ECO:0000256" key="2">
    <source>
        <dbReference type="ARBA" id="ARBA00022603"/>
    </source>
</evidence>
<dbReference type="PROSITE" id="PS51626">
    <property type="entry name" value="SAM_MT_TRM1"/>
    <property type="match status" value="1"/>
</dbReference>
<comment type="catalytic activity">
    <reaction evidence="8 9">
        <text>guanosine(26) in tRNA + 2 S-adenosyl-L-methionine = N(2)-dimethylguanosine(26) in tRNA + 2 S-adenosyl-L-homocysteine + 2 H(+)</text>
        <dbReference type="Rhea" id="RHEA:43140"/>
        <dbReference type="Rhea" id="RHEA-COMP:10359"/>
        <dbReference type="Rhea" id="RHEA-COMP:10360"/>
        <dbReference type="ChEBI" id="CHEBI:15378"/>
        <dbReference type="ChEBI" id="CHEBI:57856"/>
        <dbReference type="ChEBI" id="CHEBI:59789"/>
        <dbReference type="ChEBI" id="CHEBI:74269"/>
        <dbReference type="ChEBI" id="CHEBI:74513"/>
        <dbReference type="EC" id="2.1.1.216"/>
    </reaction>
</comment>
<feature type="compositionally biased region" description="Basic and acidic residues" evidence="10">
    <location>
        <begin position="47"/>
        <end position="57"/>
    </location>
</feature>
<evidence type="ECO:0000256" key="4">
    <source>
        <dbReference type="ARBA" id="ARBA00022691"/>
    </source>
</evidence>
<evidence type="ECO:0000256" key="9">
    <source>
        <dbReference type="PROSITE-ProRule" id="PRU00958"/>
    </source>
</evidence>
<keyword evidence="6 9" id="KW-0694">RNA-binding</keyword>
<keyword evidence="4 9" id="KW-0949">S-adenosyl-L-methionine</keyword>
<evidence type="ECO:0000256" key="6">
    <source>
        <dbReference type="ARBA" id="ARBA00022884"/>
    </source>
</evidence>
<evidence type="ECO:0000256" key="7">
    <source>
        <dbReference type="ARBA" id="ARBA00039099"/>
    </source>
</evidence>
<dbReference type="InterPro" id="IPR029063">
    <property type="entry name" value="SAM-dependent_MTases_sf"/>
</dbReference>
<comment type="similarity">
    <text evidence="9">Belongs to the class I-like SAM-binding methyltransferase superfamily. Trm1 family.</text>
</comment>
<feature type="region of interest" description="Disordered" evidence="10">
    <location>
        <begin position="267"/>
        <end position="286"/>
    </location>
</feature>
<keyword evidence="1 9" id="KW-0820">tRNA-binding</keyword>